<dbReference type="EMBL" id="CP028103">
    <property type="protein sequence ID" value="AVQ30604.1"/>
    <property type="molecule type" value="Genomic_DNA"/>
</dbReference>
<protein>
    <recommendedName>
        <fullName evidence="1">HPt domain-containing protein</fullName>
    </recommendedName>
</protein>
<evidence type="ECO:0000313" key="2">
    <source>
        <dbReference type="EMBL" id="AVQ30604.1"/>
    </source>
</evidence>
<dbReference type="Proteomes" id="UP000241238">
    <property type="component" value="Chromosome"/>
</dbReference>
<evidence type="ECO:0000313" key="3">
    <source>
        <dbReference type="Proteomes" id="UP000241238"/>
    </source>
</evidence>
<evidence type="ECO:0000259" key="1">
    <source>
        <dbReference type="Pfam" id="PF01627"/>
    </source>
</evidence>
<keyword evidence="3" id="KW-1185">Reference proteome</keyword>
<proteinExistence type="predicted"/>
<name>A0ABM6U2U4_FUSVA</name>
<sequence length="120" mass="14359">MDYKEILKNYGNDVEGTLNRFGGNQNLYRKFITLFFQNEELKKMRELYNNKEYEELRMAAHTGKGIARNMGFTKLYKMLEEIVDKLHKEEYDGIGEMIEKVLDERENLKKALKEADDLYF</sequence>
<dbReference type="SUPFAM" id="SSF47226">
    <property type="entry name" value="Histidine-containing phosphotransfer domain, HPT domain"/>
    <property type="match status" value="1"/>
</dbReference>
<dbReference type="Pfam" id="PF01627">
    <property type="entry name" value="Hpt"/>
    <property type="match status" value="1"/>
</dbReference>
<dbReference type="InterPro" id="IPR036641">
    <property type="entry name" value="HPT_dom_sf"/>
</dbReference>
<reference evidence="3" key="1">
    <citation type="journal article" date="2018" name="MSphere">
        <title>Fusobacterium Genomics Using MinION and Illumina Sequencing Enables Genome Completion and Correction.</title>
        <authorList>
            <person name="Todd S.M."/>
            <person name="Settlage R.E."/>
            <person name="Lahmers K.K."/>
            <person name="Slade D.J."/>
        </authorList>
    </citation>
    <scope>NUCLEOTIDE SEQUENCE [LARGE SCALE GENOMIC DNA]</scope>
    <source>
        <strain evidence="3">ATCC 27725</strain>
    </source>
</reference>
<accession>A0ABM6U2U4</accession>
<gene>
    <name evidence="2" type="ORF">C4N18_04980</name>
</gene>
<dbReference type="Gene3D" id="1.20.120.160">
    <property type="entry name" value="HPT domain"/>
    <property type="match status" value="1"/>
</dbReference>
<feature type="domain" description="HPt" evidence="1">
    <location>
        <begin position="38"/>
        <end position="104"/>
    </location>
</feature>
<organism evidence="2 3">
    <name type="scientific">Fusobacterium varium ATCC 27725</name>
    <dbReference type="NCBI Taxonomy" id="469618"/>
    <lineage>
        <taxon>Bacteria</taxon>
        <taxon>Fusobacteriati</taxon>
        <taxon>Fusobacteriota</taxon>
        <taxon>Fusobacteriia</taxon>
        <taxon>Fusobacteriales</taxon>
        <taxon>Fusobacteriaceae</taxon>
        <taxon>Fusobacterium</taxon>
    </lineage>
</organism>
<dbReference type="GeneID" id="77467338"/>
<dbReference type="InterPro" id="IPR008207">
    <property type="entry name" value="Sig_transdc_His_kin_Hpt_dom"/>
</dbReference>
<dbReference type="RefSeq" id="WP_005951705.1">
    <property type="nucleotide sequence ID" value="NZ_CP028103.1"/>
</dbReference>